<protein>
    <submittedName>
        <fullName evidence="1">Uncharacterized protein</fullName>
    </submittedName>
</protein>
<sequence length="110" mass="11769">MSLIAAAMIAGAASLPAPPPGLQFSFYRMLAFQQRAHELNCGSGDLDAELADLRRKLIERYGKKAFSPPKQPASGMPGSCFSITSVYRVNLGDFRKLVAETLAAPAAPKE</sequence>
<dbReference type="Proteomes" id="UP001176468">
    <property type="component" value="Unassembled WGS sequence"/>
</dbReference>
<reference evidence="1" key="1">
    <citation type="submission" date="2023-07" db="EMBL/GenBank/DDBJ databases">
        <authorList>
            <person name="Kim M.K."/>
        </authorList>
    </citation>
    <scope>NUCLEOTIDE SEQUENCE</scope>
    <source>
        <strain evidence="1">CA1-15</strain>
    </source>
</reference>
<dbReference type="EMBL" id="JAUQSZ010000009">
    <property type="protein sequence ID" value="MDO7843487.1"/>
    <property type="molecule type" value="Genomic_DNA"/>
</dbReference>
<keyword evidence="2" id="KW-1185">Reference proteome</keyword>
<dbReference type="RefSeq" id="WP_304561938.1">
    <property type="nucleotide sequence ID" value="NZ_JAUQSZ010000009.1"/>
</dbReference>
<gene>
    <name evidence="1" type="ORF">Q5H94_14215</name>
</gene>
<evidence type="ECO:0000313" key="1">
    <source>
        <dbReference type="EMBL" id="MDO7843487.1"/>
    </source>
</evidence>
<proteinExistence type="predicted"/>
<comment type="caution">
    <text evidence="1">The sequence shown here is derived from an EMBL/GenBank/DDBJ whole genome shotgun (WGS) entry which is preliminary data.</text>
</comment>
<organism evidence="1 2">
    <name type="scientific">Sphingomonas immobilis</name>
    <dbReference type="NCBI Taxonomy" id="3063997"/>
    <lineage>
        <taxon>Bacteria</taxon>
        <taxon>Pseudomonadati</taxon>
        <taxon>Pseudomonadota</taxon>
        <taxon>Alphaproteobacteria</taxon>
        <taxon>Sphingomonadales</taxon>
        <taxon>Sphingomonadaceae</taxon>
        <taxon>Sphingomonas</taxon>
    </lineage>
</organism>
<evidence type="ECO:0000313" key="2">
    <source>
        <dbReference type="Proteomes" id="UP001176468"/>
    </source>
</evidence>
<name>A0ABT9A424_9SPHN</name>
<accession>A0ABT9A424</accession>